<dbReference type="InterPro" id="IPR036866">
    <property type="entry name" value="RibonucZ/Hydroxyglut_hydro"/>
</dbReference>
<sequence>MQLTVIGCWGGYPKANEASTGYLLEHKGFKLLLDCGSGVLSKLQQYTAPMDLDAVLISHYHADHVADIGVLQYAIQIQNLVTGGDKNLPIYGHTLDPDGFAKLTWKGATTGVAYEKGQELRIGPFSIAMLETIHPVPCFAFRIEADGEVFAYTADSAYKEEFADLAKGADLFLCECNFYEHMDGKAAGHMNSREAGTLAEKAGVKELMLTHLPHFGDVEQLAEEAKKYFNGPVQLAKSGLIWKKG</sequence>
<dbReference type="GO" id="GO:0042781">
    <property type="term" value="F:3'-tRNA processing endoribonuclease activity"/>
    <property type="evidence" value="ECO:0007669"/>
    <property type="project" value="TreeGrafter"/>
</dbReference>
<dbReference type="InterPro" id="IPR001279">
    <property type="entry name" value="Metallo-B-lactamas"/>
</dbReference>
<evidence type="ECO:0000313" key="3">
    <source>
        <dbReference type="EMBL" id="REJ28088.1"/>
    </source>
</evidence>
<organism evidence="3 4">
    <name type="scientific">Caldibacillus debilis</name>
    <dbReference type="NCBI Taxonomy" id="301148"/>
    <lineage>
        <taxon>Bacteria</taxon>
        <taxon>Bacillati</taxon>
        <taxon>Bacillota</taxon>
        <taxon>Bacilli</taxon>
        <taxon>Bacillales</taxon>
        <taxon>Bacillaceae</taxon>
        <taxon>Caldibacillus</taxon>
    </lineage>
</organism>
<feature type="domain" description="Metallo-beta-lactamase" evidence="2">
    <location>
        <begin position="18"/>
        <end position="211"/>
    </location>
</feature>
<dbReference type="RefSeq" id="WP_276643748.1">
    <property type="nucleotide sequence ID" value="NZ_LZRR01000117.1"/>
</dbReference>
<gene>
    <name evidence="3" type="ORF">C6P37_09595</name>
</gene>
<dbReference type="CDD" id="cd07716">
    <property type="entry name" value="RNaseZ_short-form-like_MBL-fold"/>
    <property type="match status" value="1"/>
</dbReference>
<keyword evidence="1" id="KW-0862">Zinc</keyword>
<evidence type="ECO:0000313" key="4">
    <source>
        <dbReference type="Proteomes" id="UP000257014"/>
    </source>
</evidence>
<proteinExistence type="predicted"/>
<dbReference type="Gene3D" id="3.60.15.10">
    <property type="entry name" value="Ribonuclease Z/Hydroxyacylglutathione hydrolase-like"/>
    <property type="match status" value="1"/>
</dbReference>
<reference evidence="3 4" key="1">
    <citation type="submission" date="2018-03" db="EMBL/GenBank/DDBJ databases">
        <authorList>
            <person name="Keele B.F."/>
        </authorList>
    </citation>
    <scope>NUCLEOTIDE SEQUENCE [LARGE SCALE GENOMIC DNA]</scope>
    <source>
        <strain evidence="3">ZCTH4_d</strain>
    </source>
</reference>
<dbReference type="AlphaFoldDB" id="A0A3E0K3T4"/>
<evidence type="ECO:0000259" key="2">
    <source>
        <dbReference type="SMART" id="SM00849"/>
    </source>
</evidence>
<dbReference type="SMART" id="SM00849">
    <property type="entry name" value="Lactamase_B"/>
    <property type="match status" value="1"/>
</dbReference>
<dbReference type="Proteomes" id="UP000257014">
    <property type="component" value="Unassembled WGS sequence"/>
</dbReference>
<dbReference type="EMBL" id="QEWE01000018">
    <property type="protein sequence ID" value="REJ28088.1"/>
    <property type="molecule type" value="Genomic_DNA"/>
</dbReference>
<dbReference type="PANTHER" id="PTHR46018:SF4">
    <property type="entry name" value="METALLO-HYDROLASE YHFI-RELATED"/>
    <property type="match status" value="1"/>
</dbReference>
<comment type="caution">
    <text evidence="3">The sequence shown here is derived from an EMBL/GenBank/DDBJ whole genome shotgun (WGS) entry which is preliminary data.</text>
</comment>
<dbReference type="PANTHER" id="PTHR46018">
    <property type="entry name" value="ZINC PHOSPHODIESTERASE ELAC PROTEIN 1"/>
    <property type="match status" value="1"/>
</dbReference>
<dbReference type="SUPFAM" id="SSF56281">
    <property type="entry name" value="Metallo-hydrolase/oxidoreductase"/>
    <property type="match status" value="1"/>
</dbReference>
<evidence type="ECO:0000256" key="1">
    <source>
        <dbReference type="ARBA" id="ARBA00022833"/>
    </source>
</evidence>
<accession>A0A3E0K3T4</accession>
<name>A0A3E0K3T4_9BACI</name>
<dbReference type="Pfam" id="PF12706">
    <property type="entry name" value="Lactamase_B_2"/>
    <property type="match status" value="1"/>
</dbReference>
<protein>
    <recommendedName>
        <fullName evidence="2">Metallo-beta-lactamase domain-containing protein</fullName>
    </recommendedName>
</protein>